<organism evidence="2 3">
    <name type="scientific">Adineta steineri</name>
    <dbReference type="NCBI Taxonomy" id="433720"/>
    <lineage>
        <taxon>Eukaryota</taxon>
        <taxon>Metazoa</taxon>
        <taxon>Spiralia</taxon>
        <taxon>Gnathifera</taxon>
        <taxon>Rotifera</taxon>
        <taxon>Eurotatoria</taxon>
        <taxon>Bdelloidea</taxon>
        <taxon>Adinetida</taxon>
        <taxon>Adinetidae</taxon>
        <taxon>Adineta</taxon>
    </lineage>
</organism>
<dbReference type="AlphaFoldDB" id="A0A815TNP8"/>
<evidence type="ECO:0000313" key="2">
    <source>
        <dbReference type="EMBL" id="CAF1508986.1"/>
    </source>
</evidence>
<comment type="caution">
    <text evidence="2">The sequence shown here is derived from an EMBL/GenBank/DDBJ whole genome shotgun (WGS) entry which is preliminary data.</text>
</comment>
<sequence>IEKESDVSTISFEKDESDIVTTDVSDIEHRINTYHAQLKAKKTEIDKLKHKNKKDALRKQEDELKKQLQ</sequence>
<feature type="compositionally biased region" description="Basic and acidic residues" evidence="1">
    <location>
        <begin position="54"/>
        <end position="69"/>
    </location>
</feature>
<proteinExistence type="predicted"/>
<gene>
    <name evidence="2" type="ORF">IZO911_LOCUS45367</name>
</gene>
<dbReference type="Proteomes" id="UP000663860">
    <property type="component" value="Unassembled WGS sequence"/>
</dbReference>
<feature type="non-terminal residue" evidence="2">
    <location>
        <position position="69"/>
    </location>
</feature>
<reference evidence="2" key="1">
    <citation type="submission" date="2021-02" db="EMBL/GenBank/DDBJ databases">
        <authorList>
            <person name="Nowell W R."/>
        </authorList>
    </citation>
    <scope>NUCLEOTIDE SEQUENCE</scope>
</reference>
<evidence type="ECO:0000256" key="1">
    <source>
        <dbReference type="SAM" id="MobiDB-lite"/>
    </source>
</evidence>
<name>A0A815TNP8_9BILA</name>
<feature type="non-terminal residue" evidence="2">
    <location>
        <position position="1"/>
    </location>
</feature>
<dbReference type="EMBL" id="CAJNOE010004094">
    <property type="protein sequence ID" value="CAF1508986.1"/>
    <property type="molecule type" value="Genomic_DNA"/>
</dbReference>
<protein>
    <submittedName>
        <fullName evidence="2">Uncharacterized protein</fullName>
    </submittedName>
</protein>
<evidence type="ECO:0000313" key="3">
    <source>
        <dbReference type="Proteomes" id="UP000663860"/>
    </source>
</evidence>
<feature type="region of interest" description="Disordered" evidence="1">
    <location>
        <begin position="49"/>
        <end position="69"/>
    </location>
</feature>
<accession>A0A815TNP8</accession>